<protein>
    <submittedName>
        <fullName evidence="2">Uncharacterized protein</fullName>
    </submittedName>
</protein>
<evidence type="ECO:0000313" key="2">
    <source>
        <dbReference type="EMBL" id="CAF4337798.1"/>
    </source>
</evidence>
<name>A0A820K477_9BILA</name>
<reference evidence="2" key="1">
    <citation type="submission" date="2021-02" db="EMBL/GenBank/DDBJ databases">
        <authorList>
            <person name="Nowell W R."/>
        </authorList>
    </citation>
    <scope>NUCLEOTIDE SEQUENCE</scope>
</reference>
<dbReference type="Proteomes" id="UP000663823">
    <property type="component" value="Unassembled WGS sequence"/>
</dbReference>
<dbReference type="AlphaFoldDB" id="A0A820K477"/>
<accession>A0A820K477</accession>
<gene>
    <name evidence="1" type="ORF">FNK824_LOCUS29097</name>
    <name evidence="2" type="ORF">OTI717_LOCUS43160</name>
</gene>
<evidence type="ECO:0000313" key="3">
    <source>
        <dbReference type="Proteomes" id="UP000663823"/>
    </source>
</evidence>
<dbReference type="Gene3D" id="1.25.40.990">
    <property type="match status" value="1"/>
</dbReference>
<sequence>MNGIVKLPNMEKNFESLHLLQSQFAESEIYPSDFNEDTCDLRDALKTAVQYAITMGDRPSFERVLVQLKPFYFNLE</sequence>
<proteinExistence type="predicted"/>
<dbReference type="EMBL" id="CAJOBE010008290">
    <property type="protein sequence ID" value="CAF4058166.1"/>
    <property type="molecule type" value="Genomic_DNA"/>
</dbReference>
<dbReference type="EMBL" id="CAJOAX010059196">
    <property type="protein sequence ID" value="CAF4337798.1"/>
    <property type="molecule type" value="Genomic_DNA"/>
</dbReference>
<organism evidence="2 3">
    <name type="scientific">Rotaria sordida</name>
    <dbReference type="NCBI Taxonomy" id="392033"/>
    <lineage>
        <taxon>Eukaryota</taxon>
        <taxon>Metazoa</taxon>
        <taxon>Spiralia</taxon>
        <taxon>Gnathifera</taxon>
        <taxon>Rotifera</taxon>
        <taxon>Eurotatoria</taxon>
        <taxon>Bdelloidea</taxon>
        <taxon>Philodinida</taxon>
        <taxon>Philodinidae</taxon>
        <taxon>Rotaria</taxon>
    </lineage>
</organism>
<evidence type="ECO:0000313" key="1">
    <source>
        <dbReference type="EMBL" id="CAF4058166.1"/>
    </source>
</evidence>
<dbReference type="Proteomes" id="UP000663874">
    <property type="component" value="Unassembled WGS sequence"/>
</dbReference>
<comment type="caution">
    <text evidence="2">The sequence shown here is derived from an EMBL/GenBank/DDBJ whole genome shotgun (WGS) entry which is preliminary data.</text>
</comment>